<organism evidence="1">
    <name type="scientific">marine sediment metagenome</name>
    <dbReference type="NCBI Taxonomy" id="412755"/>
    <lineage>
        <taxon>unclassified sequences</taxon>
        <taxon>metagenomes</taxon>
        <taxon>ecological metagenomes</taxon>
    </lineage>
</organism>
<accession>A0A0F9A7G8</accession>
<name>A0A0F9A7G8_9ZZZZ</name>
<protein>
    <recommendedName>
        <fullName evidence="2">VRR-NUC domain-containing protein</fullName>
    </recommendedName>
</protein>
<evidence type="ECO:0008006" key="2">
    <source>
        <dbReference type="Google" id="ProtNLM"/>
    </source>
</evidence>
<proteinExistence type="predicted"/>
<comment type="caution">
    <text evidence="1">The sequence shown here is derived from an EMBL/GenBank/DDBJ whole genome shotgun (WGS) entry which is preliminary data.</text>
</comment>
<reference evidence="1" key="1">
    <citation type="journal article" date="2015" name="Nature">
        <title>Complex archaea that bridge the gap between prokaryotes and eukaryotes.</title>
        <authorList>
            <person name="Spang A."/>
            <person name="Saw J.H."/>
            <person name="Jorgensen S.L."/>
            <person name="Zaremba-Niedzwiedzka K."/>
            <person name="Martijn J."/>
            <person name="Lind A.E."/>
            <person name="van Eijk R."/>
            <person name="Schleper C."/>
            <person name="Guy L."/>
            <person name="Ettema T.J."/>
        </authorList>
    </citation>
    <scope>NUCLEOTIDE SEQUENCE</scope>
</reference>
<dbReference type="GO" id="GO:0003676">
    <property type="term" value="F:nucleic acid binding"/>
    <property type="evidence" value="ECO:0007669"/>
    <property type="project" value="InterPro"/>
</dbReference>
<gene>
    <name evidence="1" type="ORF">LCGC14_2606420</name>
</gene>
<evidence type="ECO:0000313" key="1">
    <source>
        <dbReference type="EMBL" id="KKL05400.1"/>
    </source>
</evidence>
<dbReference type="EMBL" id="LAZR01044133">
    <property type="protein sequence ID" value="KKL05400.1"/>
    <property type="molecule type" value="Genomic_DNA"/>
</dbReference>
<sequence length="97" mass="11109">MARTRKKVTPETAIKGSVKQYLQIKGWFIFAILQGLGAKRGIADFYVIKDGRSIWMEIKTPTGKQTDHQIQFQADIEEHGGEYMVVRDVQELIDINL</sequence>
<dbReference type="Gene3D" id="3.40.1350.10">
    <property type="match status" value="1"/>
</dbReference>
<dbReference type="AlphaFoldDB" id="A0A0F9A7G8"/>
<dbReference type="InterPro" id="IPR011856">
    <property type="entry name" value="tRNA_endonuc-like_dom_sf"/>
</dbReference>